<dbReference type="Proteomes" id="UP000191285">
    <property type="component" value="Unassembled WGS sequence"/>
</dbReference>
<feature type="compositionally biased region" description="Polar residues" evidence="1">
    <location>
        <begin position="231"/>
        <end position="241"/>
    </location>
</feature>
<feature type="region of interest" description="Disordered" evidence="1">
    <location>
        <begin position="211"/>
        <end position="336"/>
    </location>
</feature>
<feature type="compositionally biased region" description="Basic and acidic residues" evidence="1">
    <location>
        <begin position="144"/>
        <end position="154"/>
    </location>
</feature>
<feature type="compositionally biased region" description="Polar residues" evidence="1">
    <location>
        <begin position="24"/>
        <end position="53"/>
    </location>
</feature>
<dbReference type="EMBL" id="MLKD01000014">
    <property type="protein sequence ID" value="OQE19855.1"/>
    <property type="molecule type" value="Genomic_DNA"/>
</dbReference>
<dbReference type="OrthoDB" id="5345625at2759"/>
<dbReference type="AlphaFoldDB" id="A0A1V6T0H2"/>
<gene>
    <name evidence="2" type="ORF">PENSTE_c014G03794</name>
</gene>
<organism evidence="2 3">
    <name type="scientific">Penicillium steckii</name>
    <dbReference type="NCBI Taxonomy" id="303698"/>
    <lineage>
        <taxon>Eukaryota</taxon>
        <taxon>Fungi</taxon>
        <taxon>Dikarya</taxon>
        <taxon>Ascomycota</taxon>
        <taxon>Pezizomycotina</taxon>
        <taxon>Eurotiomycetes</taxon>
        <taxon>Eurotiomycetidae</taxon>
        <taxon>Eurotiales</taxon>
        <taxon>Aspergillaceae</taxon>
        <taxon>Penicillium</taxon>
    </lineage>
</organism>
<evidence type="ECO:0000256" key="1">
    <source>
        <dbReference type="SAM" id="MobiDB-lite"/>
    </source>
</evidence>
<feature type="compositionally biased region" description="Polar residues" evidence="1">
    <location>
        <begin position="211"/>
        <end position="222"/>
    </location>
</feature>
<comment type="caution">
    <text evidence="2">The sequence shown here is derived from an EMBL/GenBank/DDBJ whole genome shotgun (WGS) entry which is preliminary data.</text>
</comment>
<keyword evidence="3" id="KW-1185">Reference proteome</keyword>
<feature type="compositionally biased region" description="Basic and acidic residues" evidence="1">
    <location>
        <begin position="12"/>
        <end position="23"/>
    </location>
</feature>
<evidence type="ECO:0000313" key="3">
    <source>
        <dbReference type="Proteomes" id="UP000191285"/>
    </source>
</evidence>
<protein>
    <submittedName>
        <fullName evidence="2">Uncharacterized protein</fullName>
    </submittedName>
</protein>
<feature type="compositionally biased region" description="Acidic residues" evidence="1">
    <location>
        <begin position="121"/>
        <end position="130"/>
    </location>
</feature>
<feature type="compositionally biased region" description="Polar residues" evidence="1">
    <location>
        <begin position="250"/>
        <end position="278"/>
    </location>
</feature>
<feature type="compositionally biased region" description="Polar residues" evidence="1">
    <location>
        <begin position="131"/>
        <end position="143"/>
    </location>
</feature>
<accession>A0A1V6T0H2</accession>
<sequence length="336" mass="37117">MQSTTMPFSPIKDGRRILGEKDTNTCLSPAHQNKQSLSVAGTPTKRTLFSNISPKKLLPSPIFAGQKRTRDQVEEVEDNTGRGQDSLDSISQSTIKQSIHEPEQVPNVADVGVSTPTSDNERDETTEDQMETQNSENASQSLDQETRSIPEDTNARKIFIQEKAMLLRNTLQTAMRNVTSHHFDRRVSELEAHSRKCPRISLSTLSTPSASFRKVTTPSQFRTPRVGTMHDMSSTPFQSTPDLPAHPSALANSSSCVKKSQRTPPRTFGSPMQLSSPPATVIRDSRTREVSEEPRRQDESEKQNDLSPSQRGDAVDGLLKLMSTTGSHDSSDAWTG</sequence>
<evidence type="ECO:0000313" key="2">
    <source>
        <dbReference type="EMBL" id="OQE19855.1"/>
    </source>
</evidence>
<feature type="compositionally biased region" description="Polar residues" evidence="1">
    <location>
        <begin position="81"/>
        <end position="97"/>
    </location>
</feature>
<feature type="compositionally biased region" description="Polar residues" evidence="1">
    <location>
        <begin position="322"/>
        <end position="336"/>
    </location>
</feature>
<reference evidence="3" key="1">
    <citation type="journal article" date="2017" name="Nat. Microbiol.">
        <title>Global analysis of biosynthetic gene clusters reveals vast potential of secondary metabolite production in Penicillium species.</title>
        <authorList>
            <person name="Nielsen J.C."/>
            <person name="Grijseels S."/>
            <person name="Prigent S."/>
            <person name="Ji B."/>
            <person name="Dainat J."/>
            <person name="Nielsen K.F."/>
            <person name="Frisvad J.C."/>
            <person name="Workman M."/>
            <person name="Nielsen J."/>
        </authorList>
    </citation>
    <scope>NUCLEOTIDE SEQUENCE [LARGE SCALE GENOMIC DNA]</scope>
    <source>
        <strain evidence="3">IBT 24891</strain>
    </source>
</reference>
<name>A0A1V6T0H2_9EURO</name>
<feature type="compositionally biased region" description="Basic and acidic residues" evidence="1">
    <location>
        <begin position="283"/>
        <end position="304"/>
    </location>
</feature>
<proteinExistence type="predicted"/>
<dbReference type="STRING" id="303698.A0A1V6T0H2"/>
<feature type="region of interest" description="Disordered" evidence="1">
    <location>
        <begin position="1"/>
        <end position="154"/>
    </location>
</feature>